<gene>
    <name evidence="2" type="ORF">FAK_07010</name>
</gene>
<accession>A0AAU9E9R2</accession>
<evidence type="ECO:0000313" key="2">
    <source>
        <dbReference type="EMBL" id="BEQ13635.1"/>
    </source>
</evidence>
<dbReference type="KEGG" id="dmp:FAK_07010"/>
<keyword evidence="1" id="KW-0812">Transmembrane</keyword>
<keyword evidence="3" id="KW-1185">Reference proteome</keyword>
<name>A0AAU9E9R2_9BACT</name>
<reference evidence="3" key="1">
    <citation type="journal article" date="2023" name="Arch. Microbiol.">
        <title>Desulfoferula mesophilus gen. nov. sp. nov., a mesophilic sulfate-reducing bacterium isolated from a brackish lake sediment.</title>
        <authorList>
            <person name="Watanabe T."/>
            <person name="Yabe T."/>
            <person name="Tsuji J.M."/>
            <person name="Fukui M."/>
        </authorList>
    </citation>
    <scope>NUCLEOTIDE SEQUENCE [LARGE SCALE GENOMIC DNA]</scope>
    <source>
        <strain evidence="3">12FAK</strain>
    </source>
</reference>
<evidence type="ECO:0000256" key="1">
    <source>
        <dbReference type="SAM" id="Phobius"/>
    </source>
</evidence>
<organism evidence="2 3">
    <name type="scientific">Desulfoferula mesophila</name>
    <dbReference type="NCBI Taxonomy" id="3058419"/>
    <lineage>
        <taxon>Bacteria</taxon>
        <taxon>Pseudomonadati</taxon>
        <taxon>Thermodesulfobacteriota</taxon>
        <taxon>Desulfarculia</taxon>
        <taxon>Desulfarculales</taxon>
        <taxon>Desulfarculaceae</taxon>
        <taxon>Desulfoferula</taxon>
    </lineage>
</organism>
<sequence length="96" mass="11315">MDFRRGLILGVMDILLLSELTFAIWYAHFEMEVVLWRFLQVFLPLVIITILGTRWAFRRWAPKVKVTAEEAARQPWRPVHMFGALGHDPNPPRRDS</sequence>
<dbReference type="Proteomes" id="UP001366166">
    <property type="component" value="Chromosome"/>
</dbReference>
<keyword evidence="1" id="KW-0472">Membrane</keyword>
<proteinExistence type="predicted"/>
<feature type="transmembrane region" description="Helical" evidence="1">
    <location>
        <begin position="34"/>
        <end position="57"/>
    </location>
</feature>
<dbReference type="EMBL" id="AP028679">
    <property type="protein sequence ID" value="BEQ13635.1"/>
    <property type="molecule type" value="Genomic_DNA"/>
</dbReference>
<protein>
    <submittedName>
        <fullName evidence="2">Uncharacterized protein</fullName>
    </submittedName>
</protein>
<dbReference type="RefSeq" id="WP_338605389.1">
    <property type="nucleotide sequence ID" value="NZ_AP028679.1"/>
</dbReference>
<keyword evidence="1" id="KW-1133">Transmembrane helix</keyword>
<evidence type="ECO:0000313" key="3">
    <source>
        <dbReference type="Proteomes" id="UP001366166"/>
    </source>
</evidence>
<feature type="transmembrane region" description="Helical" evidence="1">
    <location>
        <begin position="7"/>
        <end position="28"/>
    </location>
</feature>
<dbReference type="AlphaFoldDB" id="A0AAU9E9R2"/>